<gene>
    <name evidence="15" type="ORF">AMSG_01241</name>
</gene>
<dbReference type="PROSITE" id="PS00098">
    <property type="entry name" value="THIOLASE_1"/>
    <property type="match status" value="1"/>
</dbReference>
<dbReference type="GeneID" id="25560999"/>
<dbReference type="FunFam" id="3.40.47.10:FF:000007">
    <property type="entry name" value="acetyl-CoA acetyltransferase, mitochondrial"/>
    <property type="match status" value="1"/>
</dbReference>
<dbReference type="PROSITE" id="PS00099">
    <property type="entry name" value="THIOLASE_3"/>
    <property type="match status" value="1"/>
</dbReference>
<evidence type="ECO:0000256" key="9">
    <source>
        <dbReference type="ARBA" id="ARBA00023128"/>
    </source>
</evidence>
<evidence type="ECO:0000256" key="12">
    <source>
        <dbReference type="RuleBase" id="RU003557"/>
    </source>
</evidence>
<evidence type="ECO:0000256" key="11">
    <source>
        <dbReference type="PIRSR" id="PIRSR000429-1"/>
    </source>
</evidence>
<dbReference type="InterPro" id="IPR016039">
    <property type="entry name" value="Thiolase-like"/>
</dbReference>
<dbReference type="InterPro" id="IPR020615">
    <property type="entry name" value="Thiolase_acyl_enz_int_AS"/>
</dbReference>
<dbReference type="AlphaFoldDB" id="A0A0L0DQ25"/>
<dbReference type="Gene3D" id="3.40.47.10">
    <property type="match status" value="1"/>
</dbReference>
<dbReference type="InterPro" id="IPR020616">
    <property type="entry name" value="Thiolase_N"/>
</dbReference>
<dbReference type="GO" id="GO:0003985">
    <property type="term" value="F:acetyl-CoA C-acetyltransferase activity"/>
    <property type="evidence" value="ECO:0007669"/>
    <property type="project" value="UniProtKB-EC"/>
</dbReference>
<dbReference type="PANTHER" id="PTHR18919">
    <property type="entry name" value="ACETYL-COA C-ACYLTRANSFERASE"/>
    <property type="match status" value="1"/>
</dbReference>
<dbReference type="GO" id="GO:0005739">
    <property type="term" value="C:mitochondrion"/>
    <property type="evidence" value="ECO:0007669"/>
    <property type="project" value="UniProtKB-SubCell"/>
</dbReference>
<evidence type="ECO:0000256" key="1">
    <source>
        <dbReference type="ARBA" id="ARBA00004173"/>
    </source>
</evidence>
<dbReference type="GO" id="GO:0046872">
    <property type="term" value="F:metal ion binding"/>
    <property type="evidence" value="ECO:0007669"/>
    <property type="project" value="UniProtKB-KW"/>
</dbReference>
<dbReference type="EMBL" id="GL349437">
    <property type="protein sequence ID" value="KNC53528.1"/>
    <property type="molecule type" value="Genomic_DNA"/>
</dbReference>
<evidence type="ECO:0000256" key="2">
    <source>
        <dbReference type="ARBA" id="ARBA00010982"/>
    </source>
</evidence>
<dbReference type="OMA" id="CPIETPA"/>
<evidence type="ECO:0000313" key="15">
    <source>
        <dbReference type="EMBL" id="KNC53528.1"/>
    </source>
</evidence>
<keyword evidence="8" id="KW-0630">Potassium</keyword>
<feature type="active site" description="Proton acceptor" evidence="11">
    <location>
        <position position="397"/>
    </location>
</feature>
<reference evidence="15 16" key="1">
    <citation type="submission" date="2010-05" db="EMBL/GenBank/DDBJ databases">
        <title>The Genome Sequence of Thecamonas trahens ATCC 50062.</title>
        <authorList>
            <consortium name="The Broad Institute Genome Sequencing Platform"/>
            <person name="Russ C."/>
            <person name="Cuomo C."/>
            <person name="Shea T."/>
            <person name="Young S.K."/>
            <person name="Zeng Q."/>
            <person name="Koehrsen M."/>
            <person name="Haas B."/>
            <person name="Borodovsky M."/>
            <person name="Guigo R."/>
            <person name="Alvarado L."/>
            <person name="Berlin A."/>
            <person name="Bochicchio J."/>
            <person name="Borenstein D."/>
            <person name="Chapman S."/>
            <person name="Chen Z."/>
            <person name="Freedman E."/>
            <person name="Gellesch M."/>
            <person name="Goldberg J."/>
            <person name="Griggs A."/>
            <person name="Gujja S."/>
            <person name="Heilman E."/>
            <person name="Heiman D."/>
            <person name="Hepburn T."/>
            <person name="Howarth C."/>
            <person name="Jen D."/>
            <person name="Larson L."/>
            <person name="Mehta T."/>
            <person name="Park D."/>
            <person name="Pearson M."/>
            <person name="Roberts A."/>
            <person name="Saif S."/>
            <person name="Shenoy N."/>
            <person name="Sisk P."/>
            <person name="Stolte C."/>
            <person name="Sykes S."/>
            <person name="Thomson T."/>
            <person name="Walk T."/>
            <person name="White J."/>
            <person name="Yandava C."/>
            <person name="Burger G."/>
            <person name="Gray M.W."/>
            <person name="Holland P.W.H."/>
            <person name="King N."/>
            <person name="Lang F.B.F."/>
            <person name="Roger A.J."/>
            <person name="Ruiz-Trillo I."/>
            <person name="Lander E."/>
            <person name="Nusbaum C."/>
        </authorList>
    </citation>
    <scope>NUCLEOTIDE SEQUENCE [LARGE SCALE GENOMIC DNA]</scope>
    <source>
        <strain evidence="15 16">ATCC 50062</strain>
    </source>
</reference>
<keyword evidence="7" id="KW-0809">Transit peptide</keyword>
<dbReference type="NCBIfam" id="TIGR01930">
    <property type="entry name" value="AcCoA-C-Actrans"/>
    <property type="match status" value="1"/>
</dbReference>
<name>A0A0L0DQ25_THETB</name>
<feature type="domain" description="Thiolase N-terminal" evidence="13">
    <location>
        <begin position="38"/>
        <end position="308"/>
    </location>
</feature>
<evidence type="ECO:0000256" key="4">
    <source>
        <dbReference type="ARBA" id="ARBA00012705"/>
    </source>
</evidence>
<dbReference type="SUPFAM" id="SSF53901">
    <property type="entry name" value="Thiolase-like"/>
    <property type="match status" value="2"/>
</dbReference>
<feature type="domain" description="Thiolase C-terminal" evidence="14">
    <location>
        <begin position="317"/>
        <end position="440"/>
    </location>
</feature>
<accession>A0A0L0DQ25</accession>
<keyword evidence="6" id="KW-0479">Metal-binding</keyword>
<comment type="similarity">
    <text evidence="2 12">Belongs to the thiolase-like superfamily. Thiolase family.</text>
</comment>
<evidence type="ECO:0000256" key="5">
    <source>
        <dbReference type="ARBA" id="ARBA00022679"/>
    </source>
</evidence>
<dbReference type="STRING" id="461836.A0A0L0DQ25"/>
<dbReference type="EC" id="2.3.1.9" evidence="4"/>
<feature type="active site" description="Acyl-thioester intermediate" evidence="11">
    <location>
        <position position="137"/>
    </location>
</feature>
<dbReference type="Pfam" id="PF00108">
    <property type="entry name" value="Thiolase_N"/>
    <property type="match status" value="1"/>
</dbReference>
<organism evidence="15 16">
    <name type="scientific">Thecamonas trahens ATCC 50062</name>
    <dbReference type="NCBI Taxonomy" id="461836"/>
    <lineage>
        <taxon>Eukaryota</taxon>
        <taxon>Apusozoa</taxon>
        <taxon>Apusomonadida</taxon>
        <taxon>Apusomonadidae</taxon>
        <taxon>Thecamonas</taxon>
    </lineage>
</organism>
<dbReference type="CDD" id="cd00751">
    <property type="entry name" value="thiolase"/>
    <property type="match status" value="1"/>
</dbReference>
<proteinExistence type="inferred from homology"/>
<dbReference type="GO" id="GO:0006635">
    <property type="term" value="P:fatty acid beta-oxidation"/>
    <property type="evidence" value="ECO:0007669"/>
    <property type="project" value="TreeGrafter"/>
</dbReference>
<evidence type="ECO:0000256" key="7">
    <source>
        <dbReference type="ARBA" id="ARBA00022946"/>
    </source>
</evidence>
<dbReference type="Pfam" id="PF02803">
    <property type="entry name" value="Thiolase_C"/>
    <property type="match status" value="1"/>
</dbReference>
<dbReference type="RefSeq" id="XP_013761849.1">
    <property type="nucleotide sequence ID" value="XM_013906395.1"/>
</dbReference>
<feature type="active site" description="Proton acceptor" evidence="11">
    <location>
        <position position="427"/>
    </location>
</feature>
<dbReference type="PIRSF" id="PIRSF000429">
    <property type="entry name" value="Ac-CoA_Ac_transf"/>
    <property type="match status" value="1"/>
</dbReference>
<dbReference type="Proteomes" id="UP000054408">
    <property type="component" value="Unassembled WGS sequence"/>
</dbReference>
<dbReference type="OrthoDB" id="5404651at2759"/>
<dbReference type="InterPro" id="IPR020613">
    <property type="entry name" value="Thiolase_CS"/>
</dbReference>
<sequence>MLRNLVPRLATTAATASRTAAAATARQASSTPADSDPVIVSTARTAVGTFGGSLASLTAPQLGAAAASAALARAGLSLTPADEKNPVTQVASEPFAIDETYFGNVLQANVGQAPAKQVVIGAGLGVGVPSTTVNKVCASGLKAVMLGAQAIRLGEANFVLAGGMESMSQAPFYLPDSRWGSRYGHSKALDGIARDGLSDAYDGSMMGVCAEACATEHGISRAAQDEYATLSYQRAREAAAAGLFDQEIAPVTVKSRRGESVVDEDEEPAGMALDKLSSLRTVFKKDGTVTAGNASKINDGASALVIASYGAAKAAGLTPIARILGMGDASMEPIKFTDAPTPAIERACARAGVAVSDIDYFEINEAFAVVALCNARLLGIDVESQLNVNGGAVALGHPIGSSGSRILVTLASILQQRDASLGVAAICNGGGGASAVVIERM</sequence>
<evidence type="ECO:0000256" key="10">
    <source>
        <dbReference type="ARBA" id="ARBA00023315"/>
    </source>
</evidence>
<evidence type="ECO:0000256" key="6">
    <source>
        <dbReference type="ARBA" id="ARBA00022723"/>
    </source>
</evidence>
<dbReference type="PANTHER" id="PTHR18919:SF156">
    <property type="entry name" value="ACETYL-COA ACETYLTRANSFERASE, MITOCHONDRIAL"/>
    <property type="match status" value="1"/>
</dbReference>
<dbReference type="InterPro" id="IPR020610">
    <property type="entry name" value="Thiolase_AS"/>
</dbReference>
<dbReference type="eggNOG" id="KOG1390">
    <property type="taxonomic scope" value="Eukaryota"/>
</dbReference>
<evidence type="ECO:0000313" key="16">
    <source>
        <dbReference type="Proteomes" id="UP000054408"/>
    </source>
</evidence>
<evidence type="ECO:0000259" key="13">
    <source>
        <dbReference type="Pfam" id="PF00108"/>
    </source>
</evidence>
<dbReference type="PROSITE" id="PS00737">
    <property type="entry name" value="THIOLASE_2"/>
    <property type="match status" value="1"/>
</dbReference>
<comment type="subcellular location">
    <subcellularLocation>
        <location evidence="1">Mitochondrion</location>
    </subcellularLocation>
</comment>
<keyword evidence="16" id="KW-1185">Reference proteome</keyword>
<evidence type="ECO:0000259" key="14">
    <source>
        <dbReference type="Pfam" id="PF02803"/>
    </source>
</evidence>
<keyword evidence="9" id="KW-0496">Mitochondrion</keyword>
<keyword evidence="10 12" id="KW-0012">Acyltransferase</keyword>
<dbReference type="InterPro" id="IPR020617">
    <property type="entry name" value="Thiolase_C"/>
</dbReference>
<comment type="subunit">
    <text evidence="3">Homotetramer.</text>
</comment>
<protein>
    <recommendedName>
        <fullName evidence="4">acetyl-CoA C-acetyltransferase</fullName>
        <ecNumber evidence="4">2.3.1.9</ecNumber>
    </recommendedName>
</protein>
<evidence type="ECO:0000256" key="8">
    <source>
        <dbReference type="ARBA" id="ARBA00022958"/>
    </source>
</evidence>
<evidence type="ECO:0000256" key="3">
    <source>
        <dbReference type="ARBA" id="ARBA00011881"/>
    </source>
</evidence>
<keyword evidence="5 12" id="KW-0808">Transferase</keyword>
<dbReference type="InterPro" id="IPR002155">
    <property type="entry name" value="Thiolase"/>
</dbReference>